<dbReference type="AlphaFoldDB" id="A0A420DVR7"/>
<evidence type="ECO:0000313" key="2">
    <source>
        <dbReference type="EMBL" id="RKE98311.1"/>
    </source>
</evidence>
<proteinExistence type="predicted"/>
<dbReference type="EMBL" id="RAQJ01000001">
    <property type="protein sequence ID" value="RKE98311.1"/>
    <property type="molecule type" value="Genomic_DNA"/>
</dbReference>
<keyword evidence="1" id="KW-1133">Transmembrane helix</keyword>
<feature type="transmembrane region" description="Helical" evidence="1">
    <location>
        <begin position="96"/>
        <end position="115"/>
    </location>
</feature>
<evidence type="ECO:0000313" key="3">
    <source>
        <dbReference type="Proteomes" id="UP000284892"/>
    </source>
</evidence>
<keyword evidence="3" id="KW-1185">Reference proteome</keyword>
<reference evidence="2 3" key="1">
    <citation type="submission" date="2018-09" db="EMBL/GenBank/DDBJ databases">
        <title>Genomic Encyclopedia of Archaeal and Bacterial Type Strains, Phase II (KMG-II): from individual species to whole genera.</title>
        <authorList>
            <person name="Goeker M."/>
        </authorList>
    </citation>
    <scope>NUCLEOTIDE SEQUENCE [LARGE SCALE GENOMIC DNA]</scope>
    <source>
        <strain evidence="2 3">DSM 26283</strain>
    </source>
</reference>
<dbReference type="OrthoDB" id="1451921at2"/>
<dbReference type="Proteomes" id="UP000284892">
    <property type="component" value="Unassembled WGS sequence"/>
</dbReference>
<dbReference type="RefSeq" id="WP_120199532.1">
    <property type="nucleotide sequence ID" value="NZ_RAQJ01000001.1"/>
</dbReference>
<dbReference type="SUPFAM" id="SSF48452">
    <property type="entry name" value="TPR-like"/>
    <property type="match status" value="1"/>
</dbReference>
<organism evidence="2 3">
    <name type="scientific">Ichthyenterobacterium magnum</name>
    <dbReference type="NCBI Taxonomy" id="1230530"/>
    <lineage>
        <taxon>Bacteria</taxon>
        <taxon>Pseudomonadati</taxon>
        <taxon>Bacteroidota</taxon>
        <taxon>Flavobacteriia</taxon>
        <taxon>Flavobacteriales</taxon>
        <taxon>Flavobacteriaceae</taxon>
        <taxon>Ichthyenterobacterium</taxon>
    </lineage>
</organism>
<protein>
    <recommendedName>
        <fullName evidence="4">Tetratricopeptide repeat protein</fullName>
    </recommendedName>
</protein>
<accession>A0A420DVR7</accession>
<gene>
    <name evidence="2" type="ORF">BXY80_0393</name>
</gene>
<sequence>MNAEKQNITQEEFELIERYLLNTMSETEFISFNETLKTDSLLKEKVENCRITLQAIEEQSLIEKFDTFHQEITLENNSKIISLSDNVKQVKWYKKYTVAASIILLLGLSGIWYLSSTQNPKQLYNKYFNVDPGLPTIMSDNTSHFKFYDAMVNYKQGEYIIAISKWEALLKNKPQNDTLNYFIGVAHLANKNEDAAIKFLDNVILNSNTTFKNEAYHYLGLAYLKTNNIELAKKNLTFSTIDNSKALLSELND</sequence>
<evidence type="ECO:0000256" key="1">
    <source>
        <dbReference type="SAM" id="Phobius"/>
    </source>
</evidence>
<evidence type="ECO:0008006" key="4">
    <source>
        <dbReference type="Google" id="ProtNLM"/>
    </source>
</evidence>
<comment type="caution">
    <text evidence="2">The sequence shown here is derived from an EMBL/GenBank/DDBJ whole genome shotgun (WGS) entry which is preliminary data.</text>
</comment>
<keyword evidence="1" id="KW-0472">Membrane</keyword>
<keyword evidence="1" id="KW-0812">Transmembrane</keyword>
<dbReference type="InterPro" id="IPR011990">
    <property type="entry name" value="TPR-like_helical_dom_sf"/>
</dbReference>
<dbReference type="Gene3D" id="1.25.40.10">
    <property type="entry name" value="Tetratricopeptide repeat domain"/>
    <property type="match status" value="1"/>
</dbReference>
<name>A0A420DVR7_9FLAO</name>